<sequence>MTEDSVFYVGVDVSKAKHAIAIAESGRNGEVRCFGEIEATPAAVERFVRKLESKSRRLHFCYEAGPTGYGLYRQLVELGHRCDVVAPSLIPKRAGERVKTNRRDAVSLARLLRADELKGIWVPDTVHEAVRDLVRVRAAASEDLRKKRQQLLSFLLRHGRVFTGHKNWSRAHVRWLASQKFDHPVQQIVFQDQIDAITDAQNRLARLDAQLAELVPSWSMAAVVTAYQALRGVSFLVAVTFVSEVGDVRRFDNPRQLMAFLGLVPSERSTGETVKRGGLTLAGNRRARRVLVEGAWSYRHPARVTETIRVRLEGLPKAVREIAWKAQTRLCGRYRRLTAAGKKNPIVVAAIAREMAAFLWAIGHQVEPVR</sequence>
<organism evidence="1 2">
    <name type="scientific">Ensifer adhaerens</name>
    <name type="common">Sinorhizobium morelense</name>
    <dbReference type="NCBI Taxonomy" id="106592"/>
    <lineage>
        <taxon>Bacteria</taxon>
        <taxon>Pseudomonadati</taxon>
        <taxon>Pseudomonadota</taxon>
        <taxon>Alphaproteobacteria</taxon>
        <taxon>Hyphomicrobiales</taxon>
        <taxon>Rhizobiaceae</taxon>
        <taxon>Sinorhizobium/Ensifer group</taxon>
        <taxon>Ensifer</taxon>
    </lineage>
</organism>
<name>A0ACC5T6N8_ENSAD</name>
<dbReference type="Proteomes" id="UP000823773">
    <property type="component" value="Unassembled WGS sequence"/>
</dbReference>
<evidence type="ECO:0000313" key="2">
    <source>
        <dbReference type="Proteomes" id="UP000823773"/>
    </source>
</evidence>
<protein>
    <submittedName>
        <fullName evidence="1">Transposase</fullName>
    </submittedName>
</protein>
<proteinExistence type="predicted"/>
<reference evidence="1" key="1">
    <citation type="submission" date="2021-03" db="EMBL/GenBank/DDBJ databases">
        <title>Genomic Encyclopedia of Type Strains, Phase IV (KMG-IV): sequencing the most valuable type-strain genomes for metagenomic binning, comparative biology and taxonomic classification.</title>
        <authorList>
            <person name="Goeker M."/>
        </authorList>
    </citation>
    <scope>NUCLEOTIDE SEQUENCE</scope>
    <source>
        <strain evidence="1">DSM 18131</strain>
    </source>
</reference>
<gene>
    <name evidence="1" type="ORF">J2Z19_006436</name>
</gene>
<dbReference type="EMBL" id="JAGGJR010000020">
    <property type="protein sequence ID" value="MBP1876684.1"/>
    <property type="molecule type" value="Genomic_DNA"/>
</dbReference>
<accession>A0ACC5T6N8</accession>
<comment type="caution">
    <text evidence="1">The sequence shown here is derived from an EMBL/GenBank/DDBJ whole genome shotgun (WGS) entry which is preliminary data.</text>
</comment>
<keyword evidence="2" id="KW-1185">Reference proteome</keyword>
<evidence type="ECO:0000313" key="1">
    <source>
        <dbReference type="EMBL" id="MBP1876684.1"/>
    </source>
</evidence>